<dbReference type="Proteomes" id="UP000708208">
    <property type="component" value="Unassembled WGS sequence"/>
</dbReference>
<organism evidence="2 3">
    <name type="scientific">Allacma fusca</name>
    <dbReference type="NCBI Taxonomy" id="39272"/>
    <lineage>
        <taxon>Eukaryota</taxon>
        <taxon>Metazoa</taxon>
        <taxon>Ecdysozoa</taxon>
        <taxon>Arthropoda</taxon>
        <taxon>Hexapoda</taxon>
        <taxon>Collembola</taxon>
        <taxon>Symphypleona</taxon>
        <taxon>Sminthuridae</taxon>
        <taxon>Allacma</taxon>
    </lineage>
</organism>
<sequence length="200" mass="22002">MSSPNCLRSAVPPKSEKDKVSLSLSSPRGDPLAVVSPGMKQTVGTQVNILMMRQPSPALSSSGTRGCSNNRPVNFPRPIALTAESKVSLLPPPPLPRQRKNRLSVSSSRASPTSQTESNSHNRSKPVCATVDKKKKWATRMQNQQEQLQEQEHLHVNNNSEKVSEDSQVQSVSQEQDKNSQELIVTMSQKITEANFCVCR</sequence>
<feature type="region of interest" description="Disordered" evidence="1">
    <location>
        <begin position="1"/>
        <end position="39"/>
    </location>
</feature>
<dbReference type="AlphaFoldDB" id="A0A8J2JXQ0"/>
<accession>A0A8J2JXQ0</accession>
<name>A0A8J2JXQ0_9HEXA</name>
<evidence type="ECO:0000313" key="2">
    <source>
        <dbReference type="EMBL" id="CAG7723855.1"/>
    </source>
</evidence>
<evidence type="ECO:0000313" key="3">
    <source>
        <dbReference type="Proteomes" id="UP000708208"/>
    </source>
</evidence>
<feature type="region of interest" description="Disordered" evidence="1">
    <location>
        <begin position="85"/>
        <end position="128"/>
    </location>
</feature>
<evidence type="ECO:0000256" key="1">
    <source>
        <dbReference type="SAM" id="MobiDB-lite"/>
    </source>
</evidence>
<keyword evidence="3" id="KW-1185">Reference proteome</keyword>
<feature type="region of interest" description="Disordered" evidence="1">
    <location>
        <begin position="54"/>
        <end position="73"/>
    </location>
</feature>
<feature type="compositionally biased region" description="Polar residues" evidence="1">
    <location>
        <begin position="103"/>
        <end position="121"/>
    </location>
</feature>
<comment type="caution">
    <text evidence="2">The sequence shown here is derived from an EMBL/GenBank/DDBJ whole genome shotgun (WGS) entry which is preliminary data.</text>
</comment>
<reference evidence="2" key="1">
    <citation type="submission" date="2021-06" db="EMBL/GenBank/DDBJ databases">
        <authorList>
            <person name="Hodson N. C."/>
            <person name="Mongue J. A."/>
            <person name="Jaron S. K."/>
        </authorList>
    </citation>
    <scope>NUCLEOTIDE SEQUENCE</scope>
</reference>
<feature type="region of interest" description="Disordered" evidence="1">
    <location>
        <begin position="141"/>
        <end position="180"/>
    </location>
</feature>
<proteinExistence type="predicted"/>
<gene>
    <name evidence="2" type="ORF">AFUS01_LOCUS12915</name>
</gene>
<dbReference type="EMBL" id="CAJVCH010103234">
    <property type="protein sequence ID" value="CAG7723855.1"/>
    <property type="molecule type" value="Genomic_DNA"/>
</dbReference>
<feature type="compositionally biased region" description="Polar residues" evidence="1">
    <location>
        <begin position="57"/>
        <end position="72"/>
    </location>
</feature>
<protein>
    <submittedName>
        <fullName evidence="2">Uncharacterized protein</fullName>
    </submittedName>
</protein>